<dbReference type="PANTHER" id="PTHR42886:SF42">
    <property type="entry name" value="ALPHA_BETA-HYDROLASES SUPERFAMILY PROTEIN"/>
    <property type="match status" value="1"/>
</dbReference>
<dbReference type="PANTHER" id="PTHR42886">
    <property type="entry name" value="RE40534P-RELATED"/>
    <property type="match status" value="1"/>
</dbReference>
<sequence length="298" mass="31776">MNAYEPAAPPVESEVLKSSHVLPDGAQLELLELPASTALATWRPALLFVHGSFHAAWCWREHFMPYFAARGWDTLAVSLRGQGASDRPAGKTGGTLASHAVDLGNLVRALPRPPVMIGHSFGGLVVQRYLADGDAAPRLAGAALMCSAPPSGNSALVGRLVRQSPLLAARLTWGMVSKAFLRDPGTCREMYFSADMAACEVERLQGLLALHASPIPVVDVSAVRAETPLAPPPAEMPPIFVMTGAADVITDVPAAEETAAQYGVRPVVVPGVAHDFMLDVRWRDAAEALETWLVDEYQ</sequence>
<protein>
    <recommendedName>
        <fullName evidence="1">AB hydrolase-1 domain-containing protein</fullName>
    </recommendedName>
</protein>
<dbReference type="Pfam" id="PF12697">
    <property type="entry name" value="Abhydrolase_6"/>
    <property type="match status" value="1"/>
</dbReference>
<organism evidence="2 3">
    <name type="scientific">Elliptochloris bilobata</name>
    <dbReference type="NCBI Taxonomy" id="381761"/>
    <lineage>
        <taxon>Eukaryota</taxon>
        <taxon>Viridiplantae</taxon>
        <taxon>Chlorophyta</taxon>
        <taxon>core chlorophytes</taxon>
        <taxon>Trebouxiophyceae</taxon>
        <taxon>Trebouxiophyceae incertae sedis</taxon>
        <taxon>Elliptochloris clade</taxon>
        <taxon>Elliptochloris</taxon>
    </lineage>
</organism>
<dbReference type="InterPro" id="IPR029058">
    <property type="entry name" value="AB_hydrolase_fold"/>
</dbReference>
<dbReference type="GO" id="GO:0006654">
    <property type="term" value="P:phosphatidic acid biosynthetic process"/>
    <property type="evidence" value="ECO:0007669"/>
    <property type="project" value="TreeGrafter"/>
</dbReference>
<dbReference type="EMBL" id="JALJOU010000011">
    <property type="protein sequence ID" value="KAK9840960.1"/>
    <property type="molecule type" value="Genomic_DNA"/>
</dbReference>
<evidence type="ECO:0000313" key="3">
    <source>
        <dbReference type="Proteomes" id="UP001445335"/>
    </source>
</evidence>
<dbReference type="InterPro" id="IPR000073">
    <property type="entry name" value="AB_hydrolase_1"/>
</dbReference>
<comment type="caution">
    <text evidence="2">The sequence shown here is derived from an EMBL/GenBank/DDBJ whole genome shotgun (WGS) entry which is preliminary data.</text>
</comment>
<dbReference type="AlphaFoldDB" id="A0AAW1S3P6"/>
<keyword evidence="3" id="KW-1185">Reference proteome</keyword>
<accession>A0AAW1S3P6</accession>
<dbReference type="Proteomes" id="UP001445335">
    <property type="component" value="Unassembled WGS sequence"/>
</dbReference>
<dbReference type="GO" id="GO:0052689">
    <property type="term" value="F:carboxylic ester hydrolase activity"/>
    <property type="evidence" value="ECO:0007669"/>
    <property type="project" value="TreeGrafter"/>
</dbReference>
<dbReference type="SUPFAM" id="SSF53474">
    <property type="entry name" value="alpha/beta-Hydrolases"/>
    <property type="match status" value="1"/>
</dbReference>
<feature type="domain" description="AB hydrolase-1" evidence="1">
    <location>
        <begin position="46"/>
        <end position="279"/>
    </location>
</feature>
<reference evidence="2 3" key="1">
    <citation type="journal article" date="2024" name="Nat. Commun.">
        <title>Phylogenomics reveals the evolutionary origins of lichenization in chlorophyte algae.</title>
        <authorList>
            <person name="Puginier C."/>
            <person name="Libourel C."/>
            <person name="Otte J."/>
            <person name="Skaloud P."/>
            <person name="Haon M."/>
            <person name="Grisel S."/>
            <person name="Petersen M."/>
            <person name="Berrin J.G."/>
            <person name="Delaux P.M."/>
            <person name="Dal Grande F."/>
            <person name="Keller J."/>
        </authorList>
    </citation>
    <scope>NUCLEOTIDE SEQUENCE [LARGE SCALE GENOMIC DNA]</scope>
    <source>
        <strain evidence="2 3">SAG 245.80</strain>
    </source>
</reference>
<dbReference type="GO" id="GO:0055088">
    <property type="term" value="P:lipid homeostasis"/>
    <property type="evidence" value="ECO:0007669"/>
    <property type="project" value="TreeGrafter"/>
</dbReference>
<dbReference type="Gene3D" id="3.40.50.1820">
    <property type="entry name" value="alpha/beta hydrolase"/>
    <property type="match status" value="1"/>
</dbReference>
<dbReference type="GO" id="GO:0042171">
    <property type="term" value="F:lysophosphatidic acid acyltransferase activity"/>
    <property type="evidence" value="ECO:0007669"/>
    <property type="project" value="TreeGrafter"/>
</dbReference>
<name>A0AAW1S3P6_9CHLO</name>
<gene>
    <name evidence="2" type="ORF">WJX81_002635</name>
</gene>
<evidence type="ECO:0000259" key="1">
    <source>
        <dbReference type="Pfam" id="PF12697"/>
    </source>
</evidence>
<evidence type="ECO:0000313" key="2">
    <source>
        <dbReference type="EMBL" id="KAK9840960.1"/>
    </source>
</evidence>
<proteinExistence type="predicted"/>